<comment type="cofactor">
    <cofactor evidence="1">
        <name>[4Fe-4S] cluster</name>
        <dbReference type="ChEBI" id="CHEBI:49883"/>
    </cofactor>
</comment>
<keyword evidence="9" id="KW-0408">Iron</keyword>
<dbReference type="Pfam" id="PF04055">
    <property type="entry name" value="Radical_SAM"/>
    <property type="match status" value="1"/>
</dbReference>
<evidence type="ECO:0000259" key="12">
    <source>
        <dbReference type="PROSITE" id="PS51918"/>
    </source>
</evidence>
<dbReference type="FunCoup" id="A0A2R5G2G8">
    <property type="interactions" value="6"/>
</dbReference>
<dbReference type="GO" id="GO:0046872">
    <property type="term" value="F:metal ion binding"/>
    <property type="evidence" value="ECO:0007669"/>
    <property type="project" value="UniProtKB-KW"/>
</dbReference>
<reference evidence="13 14" key="1">
    <citation type="submission" date="2017-12" db="EMBL/GenBank/DDBJ databases">
        <title>Sequencing, de novo assembly and annotation of complete genome of a new Thraustochytrid species, strain FCC1311.</title>
        <authorList>
            <person name="Sedici K."/>
            <person name="Godart F."/>
            <person name="Aiese Cigliano R."/>
            <person name="Sanseverino W."/>
            <person name="Barakat M."/>
            <person name="Ortet P."/>
            <person name="Marechal E."/>
            <person name="Cagnac O."/>
            <person name="Amato A."/>
        </authorList>
    </citation>
    <scope>NUCLEOTIDE SEQUENCE [LARGE SCALE GENOMIC DNA]</scope>
</reference>
<feature type="transmembrane region" description="Helical" evidence="11">
    <location>
        <begin position="470"/>
        <end position="489"/>
    </location>
</feature>
<dbReference type="PANTHER" id="PTHR30544:SF8">
    <property type="entry name" value="RADICAL SAM SUPERFAMILY PROTEIN"/>
    <property type="match status" value="1"/>
</dbReference>
<dbReference type="GO" id="GO:0005737">
    <property type="term" value="C:cytoplasm"/>
    <property type="evidence" value="ECO:0007669"/>
    <property type="project" value="UniProtKB-SubCell"/>
</dbReference>
<evidence type="ECO:0000256" key="2">
    <source>
        <dbReference type="ARBA" id="ARBA00004496"/>
    </source>
</evidence>
<protein>
    <submittedName>
        <fullName evidence="13">Dual-specificity RNA methyltransferase RlmN</fullName>
    </submittedName>
</protein>
<dbReference type="OrthoDB" id="204498at2759"/>
<comment type="subcellular location">
    <subcellularLocation>
        <location evidence="2">Cytoplasm</location>
    </subcellularLocation>
</comment>
<evidence type="ECO:0000256" key="1">
    <source>
        <dbReference type="ARBA" id="ARBA00001966"/>
    </source>
</evidence>
<keyword evidence="11" id="KW-1133">Transmembrane helix</keyword>
<dbReference type="EMBL" id="BEYU01000006">
    <property type="protein sequence ID" value="GBG24519.1"/>
    <property type="molecule type" value="Genomic_DNA"/>
</dbReference>
<keyword evidence="8" id="KW-0479">Metal-binding</keyword>
<comment type="caution">
    <text evidence="13">The sequence shown here is derived from an EMBL/GenBank/DDBJ whole genome shotgun (WGS) entry which is preliminary data.</text>
</comment>
<sequence>MAAAQRRRQRVKCLLDEDAVREHIIQSGLFEEEKAAKHAANIAHLAFLHENRQLRVLEAWREQREAKDDEEEWSMKLAMERCKVEQEFSLRDAPNVPKVLHALFDDWNVLACKLVHIHESDDFVTSKLLIELEDGNQVEAVVLRHNKRTTLCVSSQVGCKMKCTFCATGTLGERANLTSGEIQDQLILANRYLKSSREPRTVSNVVLMGMGEPLNNYNAVVSACQAMSNTARFSMSPSRITLSTVGVVNRMKTLARDLPGVSLALSLHAPNQELRQQIIPTASAYPLDKIMEAVQEHLETGTASRRKRTARDEKREGFVMIEYILLSGVNDTPAIAHELAALLGPLKDQVKLNLIPYNPIFNAEGLAKTFKPPTSDDVETFQRILQKDHGIFTTVRVEMGQDVNGACGQLACVSEQARDEAVDIEDLLRERQANKLYDRRTGANVNKKRRPAHERRATLSQRIQKHKTPLAIASALVLTSALVATYFYATSSSSASSKTQERVQ</sequence>
<dbReference type="SUPFAM" id="SSF102114">
    <property type="entry name" value="Radical SAM enzymes"/>
    <property type="match status" value="1"/>
</dbReference>
<keyword evidence="3" id="KW-0004">4Fe-4S</keyword>
<dbReference type="GO" id="GO:0070475">
    <property type="term" value="P:rRNA base methylation"/>
    <property type="evidence" value="ECO:0007669"/>
    <property type="project" value="TreeGrafter"/>
</dbReference>
<gene>
    <name evidence="13" type="ORF">FCC1311_007382</name>
</gene>
<accession>A0A2R5G2G8</accession>
<dbReference type="Gene3D" id="3.20.20.70">
    <property type="entry name" value="Aldolase class I"/>
    <property type="match status" value="1"/>
</dbReference>
<feature type="domain" description="Radical SAM core" evidence="12">
    <location>
        <begin position="145"/>
        <end position="402"/>
    </location>
</feature>
<dbReference type="InterPro" id="IPR007197">
    <property type="entry name" value="rSAM"/>
</dbReference>
<proteinExistence type="predicted"/>
<dbReference type="InterPro" id="IPR013785">
    <property type="entry name" value="Aldolase_TIM"/>
</dbReference>
<evidence type="ECO:0000256" key="8">
    <source>
        <dbReference type="ARBA" id="ARBA00022723"/>
    </source>
</evidence>
<keyword evidence="14" id="KW-1185">Reference proteome</keyword>
<evidence type="ECO:0000256" key="7">
    <source>
        <dbReference type="ARBA" id="ARBA00022691"/>
    </source>
</evidence>
<evidence type="ECO:0000256" key="3">
    <source>
        <dbReference type="ARBA" id="ARBA00022485"/>
    </source>
</evidence>
<dbReference type="GO" id="GO:0030488">
    <property type="term" value="P:tRNA methylation"/>
    <property type="evidence" value="ECO:0007669"/>
    <property type="project" value="TreeGrafter"/>
</dbReference>
<evidence type="ECO:0000256" key="9">
    <source>
        <dbReference type="ARBA" id="ARBA00023004"/>
    </source>
</evidence>
<keyword evidence="11" id="KW-0812">Transmembrane</keyword>
<keyword evidence="11" id="KW-0472">Membrane</keyword>
<evidence type="ECO:0000256" key="5">
    <source>
        <dbReference type="ARBA" id="ARBA00022603"/>
    </source>
</evidence>
<dbReference type="GO" id="GO:0051539">
    <property type="term" value="F:4 iron, 4 sulfur cluster binding"/>
    <property type="evidence" value="ECO:0007669"/>
    <property type="project" value="UniProtKB-KW"/>
</dbReference>
<evidence type="ECO:0000256" key="6">
    <source>
        <dbReference type="ARBA" id="ARBA00022679"/>
    </source>
</evidence>
<keyword evidence="4" id="KW-0963">Cytoplasm</keyword>
<dbReference type="InterPro" id="IPR040072">
    <property type="entry name" value="Methyltransferase_A"/>
</dbReference>
<keyword evidence="10" id="KW-0411">Iron-sulfur</keyword>
<evidence type="ECO:0000256" key="4">
    <source>
        <dbReference type="ARBA" id="ARBA00022490"/>
    </source>
</evidence>
<keyword evidence="5 13" id="KW-0489">Methyltransferase</keyword>
<dbReference type="InParanoid" id="A0A2R5G2G8"/>
<dbReference type="InterPro" id="IPR058240">
    <property type="entry name" value="rSAM_sf"/>
</dbReference>
<dbReference type="SFLD" id="SFLDF00275">
    <property type="entry name" value="adenosine_C2_methyltransferase"/>
    <property type="match status" value="1"/>
</dbReference>
<keyword evidence="6 13" id="KW-0808">Transferase</keyword>
<dbReference type="PROSITE" id="PS51918">
    <property type="entry name" value="RADICAL_SAM"/>
    <property type="match status" value="1"/>
</dbReference>
<dbReference type="InterPro" id="IPR004383">
    <property type="entry name" value="rRNA_lsu_MTrfase_RlmN/Cfr"/>
</dbReference>
<evidence type="ECO:0000256" key="11">
    <source>
        <dbReference type="SAM" id="Phobius"/>
    </source>
</evidence>
<evidence type="ECO:0000313" key="14">
    <source>
        <dbReference type="Proteomes" id="UP000241890"/>
    </source>
</evidence>
<organism evidence="13 14">
    <name type="scientific">Hondaea fermentalgiana</name>
    <dbReference type="NCBI Taxonomy" id="2315210"/>
    <lineage>
        <taxon>Eukaryota</taxon>
        <taxon>Sar</taxon>
        <taxon>Stramenopiles</taxon>
        <taxon>Bigyra</taxon>
        <taxon>Labyrinthulomycetes</taxon>
        <taxon>Thraustochytrida</taxon>
        <taxon>Thraustochytriidae</taxon>
        <taxon>Hondaea</taxon>
    </lineage>
</organism>
<dbReference type="SFLD" id="SFLDS00029">
    <property type="entry name" value="Radical_SAM"/>
    <property type="match status" value="1"/>
</dbReference>
<name>A0A2R5G2G8_9STRA</name>
<keyword evidence="7" id="KW-0949">S-adenosyl-L-methionine</keyword>
<evidence type="ECO:0000313" key="13">
    <source>
        <dbReference type="EMBL" id="GBG24519.1"/>
    </source>
</evidence>
<dbReference type="AlphaFoldDB" id="A0A2R5G2G8"/>
<dbReference type="SFLD" id="SFLDG01062">
    <property type="entry name" value="methyltransferase_(Class_A)"/>
    <property type="match status" value="1"/>
</dbReference>
<dbReference type="Proteomes" id="UP000241890">
    <property type="component" value="Unassembled WGS sequence"/>
</dbReference>
<evidence type="ECO:0000256" key="10">
    <source>
        <dbReference type="ARBA" id="ARBA00023014"/>
    </source>
</evidence>
<dbReference type="PANTHER" id="PTHR30544">
    <property type="entry name" value="23S RRNA METHYLTRANSFERASE"/>
    <property type="match status" value="1"/>
</dbReference>
<dbReference type="GO" id="GO:0008173">
    <property type="term" value="F:RNA methyltransferase activity"/>
    <property type="evidence" value="ECO:0007669"/>
    <property type="project" value="InterPro"/>
</dbReference>